<organism evidence="1 2">
    <name type="scientific">Psychromicrobium lacuslunae</name>
    <dbReference type="NCBI Taxonomy" id="1618207"/>
    <lineage>
        <taxon>Bacteria</taxon>
        <taxon>Bacillati</taxon>
        <taxon>Actinomycetota</taxon>
        <taxon>Actinomycetes</taxon>
        <taxon>Micrococcales</taxon>
        <taxon>Micrococcaceae</taxon>
        <taxon>Psychromicrobium</taxon>
    </lineage>
</organism>
<keyword evidence="2" id="KW-1185">Reference proteome</keyword>
<dbReference type="Proteomes" id="UP000061839">
    <property type="component" value="Chromosome"/>
</dbReference>
<reference evidence="1 2" key="1">
    <citation type="journal article" date="2015" name="Genome Announc.">
        <title>Complete Genome Sequencing of Protease-Producing Novel Arthrobacter sp. Strain IHBB 11108 Using PacBio Single-Molecule Real-Time Sequencing Technology.</title>
        <authorList>
            <person name="Kiran S."/>
            <person name="Swarnkar M.K."/>
            <person name="Pal M."/>
            <person name="Thakur R."/>
            <person name="Tewari R."/>
            <person name="Singh A.K."/>
            <person name="Gulati A."/>
        </authorList>
    </citation>
    <scope>NUCLEOTIDE SEQUENCE [LARGE SCALE GENOMIC DNA]</scope>
    <source>
        <strain evidence="1 2">IHBB 11108</strain>
    </source>
</reference>
<dbReference type="KEGG" id="ari:UM93_05900"/>
<dbReference type="PATRIC" id="fig|1618207.4.peg.1195"/>
<dbReference type="HOGENOM" id="CLU_2420627_0_0_11"/>
<dbReference type="AlphaFoldDB" id="A0A0D4BXW9"/>
<name>A0A0D4BXW9_9MICC</name>
<evidence type="ECO:0000313" key="1">
    <source>
        <dbReference type="EMBL" id="AJT41163.1"/>
    </source>
</evidence>
<evidence type="ECO:0000313" key="2">
    <source>
        <dbReference type="Proteomes" id="UP000061839"/>
    </source>
</evidence>
<dbReference type="RefSeq" id="WP_045074315.1">
    <property type="nucleotide sequence ID" value="NZ_CP011005.1"/>
</dbReference>
<protein>
    <submittedName>
        <fullName evidence="1">Uncharacterized protein</fullName>
    </submittedName>
</protein>
<sequence>MSILDQARLEVADSGALIATLPDADPHGDTVEIWQTIDHQLAKLASFGGGASDLVFDIELVAKLNKISTPDRAHIMDFALLPNVLASVSAG</sequence>
<gene>
    <name evidence="1" type="ORF">UM93_05900</name>
</gene>
<dbReference type="EMBL" id="CP011005">
    <property type="protein sequence ID" value="AJT41163.1"/>
    <property type="molecule type" value="Genomic_DNA"/>
</dbReference>
<proteinExistence type="predicted"/>
<accession>A0A0D4BXW9</accession>